<accession>A0A365YI24</accession>
<evidence type="ECO:0000313" key="2">
    <source>
        <dbReference type="Proteomes" id="UP000252167"/>
    </source>
</evidence>
<comment type="caution">
    <text evidence="1">The sequence shown here is derived from an EMBL/GenBank/DDBJ whole genome shotgun (WGS) entry which is preliminary data.</text>
</comment>
<reference evidence="1 2" key="1">
    <citation type="submission" date="2018-01" db="EMBL/GenBank/DDBJ databases">
        <title>Glutamicibacter soli strain NHPC-3 Whole genome sequence and assembly.</title>
        <authorList>
            <person name="Choudhury P."/>
            <person name="Gupta D."/>
            <person name="Sengupta K."/>
            <person name="Jawed A."/>
            <person name="Sultana N."/>
            <person name="Saha P."/>
        </authorList>
    </citation>
    <scope>NUCLEOTIDE SEQUENCE [LARGE SCALE GENOMIC DNA]</scope>
    <source>
        <strain evidence="1 2">NHPC-3</strain>
    </source>
</reference>
<gene>
    <name evidence="1" type="ORF">C1H84_07515</name>
</gene>
<name>A0A365YI24_9MICC</name>
<dbReference type="RefSeq" id="WP_047120134.1">
    <property type="nucleotide sequence ID" value="NZ_POAF01000003.1"/>
</dbReference>
<dbReference type="Proteomes" id="UP000252167">
    <property type="component" value="Unassembled WGS sequence"/>
</dbReference>
<organism evidence="1 2">
    <name type="scientific">Glutamicibacter soli</name>
    <dbReference type="NCBI Taxonomy" id="453836"/>
    <lineage>
        <taxon>Bacteria</taxon>
        <taxon>Bacillati</taxon>
        <taxon>Actinomycetota</taxon>
        <taxon>Actinomycetes</taxon>
        <taxon>Micrococcales</taxon>
        <taxon>Micrococcaceae</taxon>
        <taxon>Glutamicibacter</taxon>
    </lineage>
</organism>
<dbReference type="AlphaFoldDB" id="A0A365YI24"/>
<evidence type="ECO:0000313" key="1">
    <source>
        <dbReference type="EMBL" id="RBM01683.1"/>
    </source>
</evidence>
<keyword evidence="2" id="KW-1185">Reference proteome</keyword>
<dbReference type="EMBL" id="POAF01000003">
    <property type="protein sequence ID" value="RBM01683.1"/>
    <property type="molecule type" value="Genomic_DNA"/>
</dbReference>
<proteinExistence type="predicted"/>
<protein>
    <submittedName>
        <fullName evidence="1">Uncharacterized protein</fullName>
    </submittedName>
</protein>
<sequence length="97" mass="11728">MSNQIPCEDQRLLRIFCDYGAEWPLWECGMQVPEDYGLSDTLCARLSQWNTQFQEHMHWDHGWRMGFDVRRWTQTGHRLAKDVQREVGPSIIVRYWQ</sequence>